<dbReference type="GO" id="GO:0006260">
    <property type="term" value="P:DNA replication"/>
    <property type="evidence" value="ECO:0007669"/>
    <property type="project" value="UniProtKB-KW"/>
</dbReference>
<comment type="caution">
    <text evidence="4">The sequence shown here is derived from an EMBL/GenBank/DDBJ whole genome shotgun (WGS) entry which is preliminary data.</text>
</comment>
<organism evidence="4 5">
    <name type="scientific">Enterocloster bolteae 90A9</name>
    <dbReference type="NCBI Taxonomy" id="997894"/>
    <lineage>
        <taxon>Bacteria</taxon>
        <taxon>Bacillati</taxon>
        <taxon>Bacillota</taxon>
        <taxon>Clostridia</taxon>
        <taxon>Lachnospirales</taxon>
        <taxon>Lachnospiraceae</taxon>
        <taxon>Enterocloster</taxon>
    </lineage>
</organism>
<evidence type="ECO:0000256" key="1">
    <source>
        <dbReference type="ARBA" id="ARBA00022705"/>
    </source>
</evidence>
<accession>R0C123</accession>
<keyword evidence="5" id="KW-1185">Reference proteome</keyword>
<evidence type="ECO:0000256" key="2">
    <source>
        <dbReference type="SAM" id="MobiDB-lite"/>
    </source>
</evidence>
<dbReference type="GeneID" id="23113424"/>
<dbReference type="RefSeq" id="WP_002575566.1">
    <property type="nucleotide sequence ID" value="NZ_KB851182.1"/>
</dbReference>
<proteinExistence type="predicted"/>
<feature type="compositionally biased region" description="Low complexity" evidence="2">
    <location>
        <begin position="256"/>
        <end position="270"/>
    </location>
</feature>
<dbReference type="InterPro" id="IPR041311">
    <property type="entry name" value="LPD29"/>
</dbReference>
<sequence>MTKYFRNVKSLEDLKNQFKALARKNHPDAGGNADIMKEINCEYDALFPIWKDRHNTTEPQNQTTETADSTRRHFYTEWGWEGSRYNSSMSTTEISKAIKIYCKEKYPTWKFSVTSKYFSGGSSIDISVMEAPEQIFDLAACRKAYAEHLENEKMGYYGGRGLGMDIEKMLADDKMHWQLHSVRERDKEYFTEYGFSVLYDVFAFMQSYNFDDSDSMIDYFHCNFYESFDIGKWNKGFKVVPKTARIKNKSTKPAKTKVPTPTQENTTETESSMLPNNKSGYTYKITKGEDTRDGSDLWLVRIAETLDREAYKAEAAAMKERGGYYSKFKHGFIFRFDPTKILTGQKAA</sequence>
<dbReference type="InterPro" id="IPR036869">
    <property type="entry name" value="J_dom_sf"/>
</dbReference>
<keyword evidence="1" id="KW-0235">DNA replication</keyword>
<dbReference type="Pfam" id="PF18847">
    <property type="entry name" value="LPD29"/>
    <property type="match status" value="1"/>
</dbReference>
<dbReference type="Proteomes" id="UP000013126">
    <property type="component" value="Unassembled WGS sequence"/>
</dbReference>
<name>R0C123_9FIRM</name>
<evidence type="ECO:0000259" key="3">
    <source>
        <dbReference type="Pfam" id="PF18847"/>
    </source>
</evidence>
<protein>
    <recommendedName>
        <fullName evidence="3">Large polyvalent protein associated domain-containing protein</fullName>
    </recommendedName>
</protein>
<gene>
    <name evidence="4" type="ORF">HMPREF1085_02324</name>
</gene>
<dbReference type="Gene3D" id="1.10.287.110">
    <property type="entry name" value="DnaJ domain"/>
    <property type="match status" value="1"/>
</dbReference>
<reference evidence="4 5" key="1">
    <citation type="submission" date="2013-01" db="EMBL/GenBank/DDBJ databases">
        <title>The Genome Sequence of Clostridium bolteae 90A9.</title>
        <authorList>
            <consortium name="The Broad Institute Genome Sequencing Platform"/>
            <person name="Earl A."/>
            <person name="Ward D."/>
            <person name="Feldgarden M."/>
            <person name="Gevers D."/>
            <person name="Courvalin P."/>
            <person name="Lambert T."/>
            <person name="Walker B."/>
            <person name="Young S.K."/>
            <person name="Zeng Q."/>
            <person name="Gargeya S."/>
            <person name="Fitzgerald M."/>
            <person name="Haas B."/>
            <person name="Abouelleil A."/>
            <person name="Alvarado L."/>
            <person name="Arachchi H.M."/>
            <person name="Berlin A.M."/>
            <person name="Chapman S.B."/>
            <person name="Dewar J."/>
            <person name="Goldberg J."/>
            <person name="Griggs A."/>
            <person name="Gujja S."/>
            <person name="Hansen M."/>
            <person name="Howarth C."/>
            <person name="Imamovic A."/>
            <person name="Larimer J."/>
            <person name="McCowan C."/>
            <person name="Murphy C."/>
            <person name="Neiman D."/>
            <person name="Pearson M."/>
            <person name="Priest M."/>
            <person name="Roberts A."/>
            <person name="Saif S."/>
            <person name="Shea T."/>
            <person name="Sisk P."/>
            <person name="Sykes S."/>
            <person name="Wortman J."/>
            <person name="Nusbaum C."/>
            <person name="Birren B."/>
        </authorList>
    </citation>
    <scope>NUCLEOTIDE SEQUENCE [LARGE SCALE GENOMIC DNA]</scope>
    <source>
        <strain evidence="4 5">90A9</strain>
    </source>
</reference>
<dbReference type="EMBL" id="AGYH01000005">
    <property type="protein sequence ID" value="ENZ50839.1"/>
    <property type="molecule type" value="Genomic_DNA"/>
</dbReference>
<dbReference type="PATRIC" id="fig|997894.4.peg.2461"/>
<dbReference type="SUPFAM" id="SSF46565">
    <property type="entry name" value="Chaperone J-domain"/>
    <property type="match status" value="1"/>
</dbReference>
<dbReference type="AlphaFoldDB" id="R0C123"/>
<evidence type="ECO:0000313" key="4">
    <source>
        <dbReference type="EMBL" id="ENZ50839.1"/>
    </source>
</evidence>
<feature type="domain" description="Large polyvalent protein associated" evidence="3">
    <location>
        <begin position="89"/>
        <end position="199"/>
    </location>
</feature>
<dbReference type="OrthoDB" id="9775658at2"/>
<dbReference type="HOGENOM" id="CLU_813641_0_0_9"/>
<evidence type="ECO:0000313" key="5">
    <source>
        <dbReference type="Proteomes" id="UP000013126"/>
    </source>
</evidence>
<feature type="region of interest" description="Disordered" evidence="2">
    <location>
        <begin position="248"/>
        <end position="279"/>
    </location>
</feature>